<accession>A0A844XVR3</accession>
<gene>
    <name evidence="1" type="ORF">GRI42_01325</name>
</gene>
<comment type="caution">
    <text evidence="1">The sequence shown here is derived from an EMBL/GenBank/DDBJ whole genome shotgun (WGS) entry which is preliminary data.</text>
</comment>
<dbReference type="Proteomes" id="UP000444185">
    <property type="component" value="Unassembled WGS sequence"/>
</dbReference>
<organism evidence="1 2">
    <name type="scientific">Qipengyuania gaetbuli</name>
    <dbReference type="NCBI Taxonomy" id="266952"/>
    <lineage>
        <taxon>Bacteria</taxon>
        <taxon>Pseudomonadati</taxon>
        <taxon>Pseudomonadota</taxon>
        <taxon>Alphaproteobacteria</taxon>
        <taxon>Sphingomonadales</taxon>
        <taxon>Erythrobacteraceae</taxon>
        <taxon>Qipengyuania</taxon>
    </lineage>
</organism>
<dbReference type="AlphaFoldDB" id="A0A844XVR3"/>
<dbReference type="Pfam" id="PF20043">
    <property type="entry name" value="DUF6445"/>
    <property type="match status" value="1"/>
</dbReference>
<protein>
    <submittedName>
        <fullName evidence="1">Uncharacterized protein</fullName>
    </submittedName>
</protein>
<evidence type="ECO:0000313" key="1">
    <source>
        <dbReference type="EMBL" id="MXO49940.1"/>
    </source>
</evidence>
<name>A0A844XVR3_9SPHN</name>
<dbReference type="InterPro" id="IPR045617">
    <property type="entry name" value="DUF6445"/>
</dbReference>
<sequence length="216" mass="23738">METFGAEAQPVVTVADALVDANAVVEIAARHRFGTHGAFYPGIRAAVSEKISMPLVAPLLERLAEVFALPRLSRFRECYLSVVTHAPADLAPIQRLPHFDGTERERLAVLLYLDKAHRGGTAFYRQRATGFESVDGERFGTYRSQLEAATAEHGLPGPAYISGDTAIFEQIHRVSDAFNSMVIYRGNTLHCADLGADFVPDPDPRKGRLTLNLFLD</sequence>
<keyword evidence="2" id="KW-1185">Reference proteome</keyword>
<evidence type="ECO:0000313" key="2">
    <source>
        <dbReference type="Proteomes" id="UP000444185"/>
    </source>
</evidence>
<dbReference type="EMBL" id="WTYF01000003">
    <property type="protein sequence ID" value="MXO49940.1"/>
    <property type="molecule type" value="Genomic_DNA"/>
</dbReference>
<dbReference type="OrthoDB" id="7630206at2"/>
<reference evidence="1 2" key="1">
    <citation type="submission" date="2019-12" db="EMBL/GenBank/DDBJ databases">
        <title>Genomic-based taxomic classification of the family Erythrobacteraceae.</title>
        <authorList>
            <person name="Xu L."/>
        </authorList>
    </citation>
    <scope>NUCLEOTIDE SEQUENCE [LARGE SCALE GENOMIC DNA]</scope>
    <source>
        <strain evidence="1 2">DSM 16225</strain>
    </source>
</reference>
<proteinExistence type="predicted"/>